<dbReference type="EMBL" id="NFJD01000001">
    <property type="protein sequence ID" value="OUO57456.1"/>
    <property type="molecule type" value="Genomic_DNA"/>
</dbReference>
<evidence type="ECO:0000256" key="1">
    <source>
        <dbReference type="ARBA" id="ARBA00000971"/>
    </source>
</evidence>
<feature type="chain" id="PRO_5012395834" description="Peptidyl-prolyl cis-trans isomerase" evidence="6">
    <location>
        <begin position="23"/>
        <end position="236"/>
    </location>
</feature>
<organism evidence="8 9">
    <name type="scientific">Candidatus Avelusimicrobium gallicola</name>
    <dbReference type="NCBI Taxonomy" id="2562704"/>
    <lineage>
        <taxon>Bacteria</taxon>
        <taxon>Pseudomonadati</taxon>
        <taxon>Elusimicrobiota</taxon>
        <taxon>Elusimicrobia</taxon>
        <taxon>Elusimicrobiales</taxon>
        <taxon>Elusimicrobiaceae</taxon>
        <taxon>Candidatus Avelusimicrobium</taxon>
    </lineage>
</organism>
<feature type="domain" description="PPIase FKBP-type" evidence="7">
    <location>
        <begin position="150"/>
        <end position="235"/>
    </location>
</feature>
<evidence type="ECO:0000313" key="9">
    <source>
        <dbReference type="Proteomes" id="UP000196368"/>
    </source>
</evidence>
<dbReference type="GO" id="GO:0006457">
    <property type="term" value="P:protein folding"/>
    <property type="evidence" value="ECO:0007669"/>
    <property type="project" value="InterPro"/>
</dbReference>
<keyword evidence="3 4" id="KW-0413">Isomerase</keyword>
<evidence type="ECO:0000256" key="5">
    <source>
        <dbReference type="RuleBase" id="RU003915"/>
    </source>
</evidence>
<dbReference type="PANTHER" id="PTHR10516:SF443">
    <property type="entry name" value="FK506-BINDING PROTEIN 59-RELATED"/>
    <property type="match status" value="1"/>
</dbReference>
<proteinExistence type="inferred from homology"/>
<accession>A0A1Y4DEH2</accession>
<dbReference type="OrthoDB" id="9814548at2"/>
<sequence length="236" mass="26089">MKKMMILALLAAPLLLSAQEAAQPAAAAQDAKPSVQDIAERNKMLYSLGFLLGDNLKRQLILDNEDDYKALSQGMRDSLLNKKSQTDLDQYKPAIIQKYQDDAQIISAKREAAQQEYLENFKKEKGVKELDNGTLIKLSRAGKGKTPKADATVKVHYTGTLIDGTKFDSSRDRDEAFETKLTDVIPCWTKALQQMKPGSRAKVVCPADTAYGNRPVGQIPPNSVLVFDIEMLSQGK</sequence>
<dbReference type="InterPro" id="IPR050689">
    <property type="entry name" value="FKBP-type_PPIase"/>
</dbReference>
<feature type="signal peptide" evidence="6">
    <location>
        <begin position="1"/>
        <end position="22"/>
    </location>
</feature>
<gene>
    <name evidence="8" type="ORF">B5F75_01400</name>
</gene>
<dbReference type="Gene3D" id="3.10.50.40">
    <property type="match status" value="1"/>
</dbReference>
<dbReference type="Pfam" id="PF01346">
    <property type="entry name" value="FKBP_N"/>
    <property type="match status" value="1"/>
</dbReference>
<evidence type="ECO:0000256" key="6">
    <source>
        <dbReference type="SAM" id="SignalP"/>
    </source>
</evidence>
<dbReference type="Gene3D" id="1.10.287.460">
    <property type="entry name" value="Peptidyl-prolyl cis-trans isomerase, FKBP-type, N-terminal domain"/>
    <property type="match status" value="1"/>
</dbReference>
<dbReference type="EC" id="5.2.1.8" evidence="5"/>
<comment type="caution">
    <text evidence="8">The sequence shown here is derived from an EMBL/GenBank/DDBJ whole genome shotgun (WGS) entry which is preliminary data.</text>
</comment>
<protein>
    <recommendedName>
        <fullName evidence="5">Peptidyl-prolyl cis-trans isomerase</fullName>
        <ecNumber evidence="5">5.2.1.8</ecNumber>
    </recommendedName>
</protein>
<reference evidence="9" key="1">
    <citation type="submission" date="2017-04" db="EMBL/GenBank/DDBJ databases">
        <title>Function of individual gut microbiota members based on whole genome sequencing of pure cultures obtained from chicken caecum.</title>
        <authorList>
            <person name="Medvecky M."/>
            <person name="Cejkova D."/>
            <person name="Polansky O."/>
            <person name="Karasova D."/>
            <person name="Kubasova T."/>
            <person name="Cizek A."/>
            <person name="Rychlik I."/>
        </authorList>
    </citation>
    <scope>NUCLEOTIDE SEQUENCE [LARGE SCALE GENOMIC DNA]</scope>
    <source>
        <strain evidence="9">An273</strain>
    </source>
</reference>
<keyword evidence="2 4" id="KW-0697">Rotamase</keyword>
<dbReference type="Proteomes" id="UP000196368">
    <property type="component" value="Unassembled WGS sequence"/>
</dbReference>
<dbReference type="SUPFAM" id="SSF54534">
    <property type="entry name" value="FKBP-like"/>
    <property type="match status" value="1"/>
</dbReference>
<dbReference type="PROSITE" id="PS50059">
    <property type="entry name" value="FKBP_PPIASE"/>
    <property type="match status" value="1"/>
</dbReference>
<dbReference type="GO" id="GO:0003755">
    <property type="term" value="F:peptidyl-prolyl cis-trans isomerase activity"/>
    <property type="evidence" value="ECO:0007669"/>
    <property type="project" value="UniProtKB-UniRule"/>
</dbReference>
<dbReference type="PANTHER" id="PTHR10516">
    <property type="entry name" value="PEPTIDYL-PROLYL CIS-TRANS ISOMERASE"/>
    <property type="match status" value="1"/>
</dbReference>
<dbReference type="InterPro" id="IPR001179">
    <property type="entry name" value="PPIase_FKBP_dom"/>
</dbReference>
<dbReference type="InterPro" id="IPR000774">
    <property type="entry name" value="PPIase_FKBP_N"/>
</dbReference>
<dbReference type="RefSeq" id="WP_087286807.1">
    <property type="nucleotide sequence ID" value="NZ_NFJD01000001.1"/>
</dbReference>
<evidence type="ECO:0000256" key="4">
    <source>
        <dbReference type="PROSITE-ProRule" id="PRU00277"/>
    </source>
</evidence>
<name>A0A1Y4DEH2_9BACT</name>
<evidence type="ECO:0000259" key="7">
    <source>
        <dbReference type="PROSITE" id="PS50059"/>
    </source>
</evidence>
<dbReference type="InterPro" id="IPR036944">
    <property type="entry name" value="PPIase_FKBP_N_sf"/>
</dbReference>
<keyword evidence="9" id="KW-1185">Reference proteome</keyword>
<comment type="similarity">
    <text evidence="5">Belongs to the FKBP-type PPIase family.</text>
</comment>
<comment type="catalytic activity">
    <reaction evidence="1 4 5">
        <text>[protein]-peptidylproline (omega=180) = [protein]-peptidylproline (omega=0)</text>
        <dbReference type="Rhea" id="RHEA:16237"/>
        <dbReference type="Rhea" id="RHEA-COMP:10747"/>
        <dbReference type="Rhea" id="RHEA-COMP:10748"/>
        <dbReference type="ChEBI" id="CHEBI:83833"/>
        <dbReference type="ChEBI" id="CHEBI:83834"/>
        <dbReference type="EC" id="5.2.1.8"/>
    </reaction>
</comment>
<dbReference type="InterPro" id="IPR046357">
    <property type="entry name" value="PPIase_dom_sf"/>
</dbReference>
<dbReference type="AlphaFoldDB" id="A0A1Y4DEH2"/>
<dbReference type="Pfam" id="PF00254">
    <property type="entry name" value="FKBP_C"/>
    <property type="match status" value="1"/>
</dbReference>
<evidence type="ECO:0000313" key="8">
    <source>
        <dbReference type="EMBL" id="OUO57456.1"/>
    </source>
</evidence>
<evidence type="ECO:0000256" key="2">
    <source>
        <dbReference type="ARBA" id="ARBA00023110"/>
    </source>
</evidence>
<keyword evidence="6" id="KW-0732">Signal</keyword>
<evidence type="ECO:0000256" key="3">
    <source>
        <dbReference type="ARBA" id="ARBA00023235"/>
    </source>
</evidence>